<feature type="binding site" evidence="8">
    <location>
        <begin position="130"/>
        <end position="134"/>
    </location>
    <ligand>
        <name>NADP(+)</name>
        <dbReference type="ChEBI" id="CHEBI:58349"/>
    </ligand>
</feature>
<dbReference type="Gene3D" id="3.40.50.720">
    <property type="entry name" value="NAD(P)-binding Rossmann-like Domain"/>
    <property type="match status" value="1"/>
</dbReference>
<evidence type="ECO:0000259" key="11">
    <source>
        <dbReference type="Pfam" id="PF18317"/>
    </source>
</evidence>
<dbReference type="Proteomes" id="UP001335737">
    <property type="component" value="Unassembled WGS sequence"/>
</dbReference>
<dbReference type="InterPro" id="IPR046346">
    <property type="entry name" value="Aminoacid_DH-like_N_sf"/>
</dbReference>
<dbReference type="InterPro" id="IPR041121">
    <property type="entry name" value="SDH_C"/>
</dbReference>
<dbReference type="HAMAP" id="MF_00222">
    <property type="entry name" value="Shikimate_DH_AroE"/>
    <property type="match status" value="1"/>
</dbReference>
<dbReference type="PANTHER" id="PTHR21089">
    <property type="entry name" value="SHIKIMATE DEHYDROGENASE"/>
    <property type="match status" value="1"/>
</dbReference>
<dbReference type="InterPro" id="IPR022893">
    <property type="entry name" value="Shikimate_DH_fam"/>
</dbReference>
<evidence type="ECO:0000313" key="13">
    <source>
        <dbReference type="Proteomes" id="UP001335737"/>
    </source>
</evidence>
<feature type="domain" description="Shikimate dehydrogenase substrate binding N-terminal" evidence="10">
    <location>
        <begin position="7"/>
        <end position="90"/>
    </location>
</feature>
<dbReference type="Pfam" id="PF08501">
    <property type="entry name" value="Shikimate_dh_N"/>
    <property type="match status" value="1"/>
</dbReference>
<dbReference type="Pfam" id="PF18317">
    <property type="entry name" value="SDH_C"/>
    <property type="match status" value="1"/>
</dbReference>
<feature type="binding site" evidence="8">
    <location>
        <position position="245"/>
    </location>
    <ligand>
        <name>NADP(+)</name>
        <dbReference type="ChEBI" id="CHEBI:58349"/>
    </ligand>
</feature>
<evidence type="ECO:0000313" key="12">
    <source>
        <dbReference type="EMBL" id="MEC5422186.1"/>
    </source>
</evidence>
<evidence type="ECO:0000256" key="1">
    <source>
        <dbReference type="ARBA" id="ARBA00004871"/>
    </source>
</evidence>
<dbReference type="CDD" id="cd01065">
    <property type="entry name" value="NAD_bind_Shikimate_DH"/>
    <property type="match status" value="1"/>
</dbReference>
<sequence>MGYKFVLIGYPIDHSLSPWIHKQFLEKSKIQGSYSIYEIEPDDSFQDKIAALKDNEINGFNVTAPYKQRIIPFLDEIDRSAEVIGAVNTVVNQDGKWIGYNTDGMGYLRSLKSKYPSFYTDKSSRILIIGAGGAARGVYYGLVSEGFKYIDITNRTVENATEIAKLKAEDTNTSILPFHEVAKYLDNYDLIVQTTSVGMKPSSDRSVFSMDTIKAGCIVSDIIYQPIETKFLKEAQRTGALVHFGHTMLLYQAQYAFEIWTGKKVPLESMDHQLKLILEGR</sequence>
<evidence type="ECO:0000256" key="2">
    <source>
        <dbReference type="ARBA" id="ARBA00012962"/>
    </source>
</evidence>
<feature type="binding site" evidence="8">
    <location>
        <position position="63"/>
    </location>
    <ligand>
        <name>shikimate</name>
        <dbReference type="ChEBI" id="CHEBI:36208"/>
    </ligand>
</feature>
<dbReference type="Gene3D" id="3.40.50.10860">
    <property type="entry name" value="Leucine Dehydrogenase, chain A, domain 1"/>
    <property type="match status" value="1"/>
</dbReference>
<comment type="subunit">
    <text evidence="8">Homodimer.</text>
</comment>
<dbReference type="RefSeq" id="WP_327605757.1">
    <property type="nucleotide sequence ID" value="NZ_JARZFX010000001.1"/>
</dbReference>
<evidence type="ECO:0000259" key="9">
    <source>
        <dbReference type="Pfam" id="PF01488"/>
    </source>
</evidence>
<evidence type="ECO:0000256" key="3">
    <source>
        <dbReference type="ARBA" id="ARBA00022605"/>
    </source>
</evidence>
<keyword evidence="13" id="KW-1185">Reference proteome</keyword>
<evidence type="ECO:0000256" key="4">
    <source>
        <dbReference type="ARBA" id="ARBA00022857"/>
    </source>
</evidence>
<evidence type="ECO:0000256" key="8">
    <source>
        <dbReference type="HAMAP-Rule" id="MF_00222"/>
    </source>
</evidence>
<comment type="caution">
    <text evidence="8">Lacks conserved residue(s) required for the propagation of feature annotation.</text>
</comment>
<feature type="binding site" evidence="8">
    <location>
        <position position="252"/>
    </location>
    <ligand>
        <name>shikimate</name>
        <dbReference type="ChEBI" id="CHEBI:36208"/>
    </ligand>
</feature>
<keyword evidence="6 8" id="KW-0057">Aromatic amino acid biosynthesis</keyword>
<comment type="pathway">
    <text evidence="1 8">Metabolic intermediate biosynthesis; chorismate biosynthesis; chorismate from D-erythrose 4-phosphate and phosphoenolpyruvate: step 4/7.</text>
</comment>
<dbReference type="GO" id="GO:0004764">
    <property type="term" value="F:shikimate 3-dehydrogenase (NADP+) activity"/>
    <property type="evidence" value="ECO:0007669"/>
    <property type="project" value="UniProtKB-EC"/>
</dbReference>
<feature type="binding site" evidence="8">
    <location>
        <position position="103"/>
    </location>
    <ligand>
        <name>shikimate</name>
        <dbReference type="ChEBI" id="CHEBI:36208"/>
    </ligand>
</feature>
<feature type="domain" description="SDH C-terminal" evidence="11">
    <location>
        <begin position="245"/>
        <end position="274"/>
    </location>
</feature>
<dbReference type="InterPro" id="IPR036291">
    <property type="entry name" value="NAD(P)-bd_dom_sf"/>
</dbReference>
<dbReference type="InterPro" id="IPR013708">
    <property type="entry name" value="Shikimate_DH-bd_N"/>
</dbReference>
<dbReference type="EMBL" id="JARZFX010000001">
    <property type="protein sequence ID" value="MEC5422186.1"/>
    <property type="molecule type" value="Genomic_DNA"/>
</dbReference>
<organism evidence="12 13">
    <name type="scientific">Virgibacillus tibetensis</name>
    <dbReference type="NCBI Taxonomy" id="3042313"/>
    <lineage>
        <taxon>Bacteria</taxon>
        <taxon>Bacillati</taxon>
        <taxon>Bacillota</taxon>
        <taxon>Bacilli</taxon>
        <taxon>Bacillales</taxon>
        <taxon>Bacillaceae</taxon>
        <taxon>Virgibacillus</taxon>
    </lineage>
</organism>
<evidence type="ECO:0000256" key="7">
    <source>
        <dbReference type="ARBA" id="ARBA00049442"/>
    </source>
</evidence>
<comment type="catalytic activity">
    <reaction evidence="7 8">
        <text>shikimate + NADP(+) = 3-dehydroshikimate + NADPH + H(+)</text>
        <dbReference type="Rhea" id="RHEA:17737"/>
        <dbReference type="ChEBI" id="CHEBI:15378"/>
        <dbReference type="ChEBI" id="CHEBI:16630"/>
        <dbReference type="ChEBI" id="CHEBI:36208"/>
        <dbReference type="ChEBI" id="CHEBI:57783"/>
        <dbReference type="ChEBI" id="CHEBI:58349"/>
        <dbReference type="EC" id="1.1.1.25"/>
    </reaction>
</comment>
<feature type="domain" description="Quinate/shikimate 5-dehydrogenase/glutamyl-tRNA reductase" evidence="9">
    <location>
        <begin position="122"/>
        <end position="196"/>
    </location>
</feature>
<evidence type="ECO:0000256" key="6">
    <source>
        <dbReference type="ARBA" id="ARBA00023141"/>
    </source>
</evidence>
<proteinExistence type="inferred from homology"/>
<feature type="binding site" evidence="8">
    <location>
        <position position="222"/>
    </location>
    <ligand>
        <name>NADP(+)</name>
        <dbReference type="ChEBI" id="CHEBI:58349"/>
    </ligand>
</feature>
<keyword evidence="5 8" id="KW-0560">Oxidoreductase</keyword>
<reference evidence="12 13" key="1">
    <citation type="journal article" date="2024" name="Int. J. Syst. Evol. Microbiol.">
        <title>Virgibacillus tibetensis sp. nov., isolated from salt lake on the Tibetan Plateau of China.</title>
        <authorList>
            <person name="Phurbu D."/>
            <person name="Liu Z.-X."/>
            <person name="Wang R."/>
            <person name="Zheng Y.-Y."/>
            <person name="Liu H.-C."/>
            <person name="Zhou Y.-G."/>
            <person name="Yu Y.-J."/>
            <person name="Li A.-H."/>
        </authorList>
    </citation>
    <scope>NUCLEOTIDE SEQUENCE [LARGE SCALE GENOMIC DNA]</scope>
    <source>
        <strain evidence="12 13">C22-A2</strain>
    </source>
</reference>
<dbReference type="NCBIfam" id="TIGR00507">
    <property type="entry name" value="aroE"/>
    <property type="match status" value="1"/>
</dbReference>
<dbReference type="InterPro" id="IPR006151">
    <property type="entry name" value="Shikm_DH/Glu-tRNA_Rdtase"/>
</dbReference>
<comment type="caution">
    <text evidence="12">The sequence shown here is derived from an EMBL/GenBank/DDBJ whole genome shotgun (WGS) entry which is preliminary data.</text>
</comment>
<dbReference type="EC" id="1.1.1.25" evidence="2 8"/>
<feature type="active site" description="Proton acceptor" evidence="8">
    <location>
        <position position="67"/>
    </location>
</feature>
<protein>
    <recommendedName>
        <fullName evidence="2 8">Shikimate dehydrogenase (NADP(+))</fullName>
        <shortName evidence="8">SDH</shortName>
        <ecNumber evidence="2 8">1.1.1.25</ecNumber>
    </recommendedName>
</protein>
<gene>
    <name evidence="8 12" type="primary">aroE</name>
    <name evidence="12" type="ORF">QGM71_01595</name>
</gene>
<evidence type="ECO:0000259" key="10">
    <source>
        <dbReference type="Pfam" id="PF08501"/>
    </source>
</evidence>
<name>A0ABU6KAW4_9BACI</name>
<keyword evidence="4 8" id="KW-0521">NADP</keyword>
<dbReference type="Pfam" id="PF01488">
    <property type="entry name" value="Shikimate_DH"/>
    <property type="match status" value="1"/>
</dbReference>
<dbReference type="SUPFAM" id="SSF51735">
    <property type="entry name" value="NAD(P)-binding Rossmann-fold domains"/>
    <property type="match status" value="1"/>
</dbReference>
<feature type="binding site" evidence="8">
    <location>
        <position position="88"/>
    </location>
    <ligand>
        <name>shikimate</name>
        <dbReference type="ChEBI" id="CHEBI:36208"/>
    </ligand>
</feature>
<keyword evidence="3 8" id="KW-0028">Amino-acid biosynthesis</keyword>
<feature type="binding site" evidence="8">
    <location>
        <position position="224"/>
    </location>
    <ligand>
        <name>shikimate</name>
        <dbReference type="ChEBI" id="CHEBI:36208"/>
    </ligand>
</feature>
<dbReference type="PANTHER" id="PTHR21089:SF1">
    <property type="entry name" value="BIFUNCTIONAL 3-DEHYDROQUINATE DEHYDRATASE_SHIKIMATE DEHYDROGENASE, CHLOROPLASTIC"/>
    <property type="match status" value="1"/>
</dbReference>
<evidence type="ECO:0000256" key="5">
    <source>
        <dbReference type="ARBA" id="ARBA00023002"/>
    </source>
</evidence>
<dbReference type="InterPro" id="IPR011342">
    <property type="entry name" value="Shikimate_DH"/>
</dbReference>
<feature type="binding site" evidence="8">
    <location>
        <begin position="15"/>
        <end position="17"/>
    </location>
    <ligand>
        <name>shikimate</name>
        <dbReference type="ChEBI" id="CHEBI:36208"/>
    </ligand>
</feature>
<dbReference type="SUPFAM" id="SSF53223">
    <property type="entry name" value="Aminoacid dehydrogenase-like, N-terminal domain"/>
    <property type="match status" value="1"/>
</dbReference>
<comment type="similarity">
    <text evidence="8">Belongs to the shikimate dehydrogenase family.</text>
</comment>
<accession>A0ABU6KAW4</accession>
<comment type="function">
    <text evidence="8">Involved in the biosynthesis of the chorismate, which leads to the biosynthesis of aromatic amino acids. Catalyzes the reversible NADPH linked reduction of 3-dehydroshikimate (DHSA) to yield shikimate (SA).</text>
</comment>